<protein>
    <submittedName>
        <fullName evidence="1">Uncharacterized protein</fullName>
    </submittedName>
</protein>
<evidence type="ECO:0000313" key="2">
    <source>
        <dbReference type="Proteomes" id="UP000605992"/>
    </source>
</evidence>
<name>A0A8J3Y2Y4_9ACTN</name>
<dbReference type="AlphaFoldDB" id="A0A8J3Y2Y4"/>
<reference evidence="1" key="1">
    <citation type="submission" date="2021-01" db="EMBL/GenBank/DDBJ databases">
        <title>Whole genome shotgun sequence of Planotetraspora thailandica NBRC 104271.</title>
        <authorList>
            <person name="Komaki H."/>
            <person name="Tamura T."/>
        </authorList>
    </citation>
    <scope>NUCLEOTIDE SEQUENCE</scope>
    <source>
        <strain evidence="1">NBRC 104271</strain>
    </source>
</reference>
<proteinExistence type="predicted"/>
<accession>A0A8J3Y2Y4</accession>
<organism evidence="1 2">
    <name type="scientific">Planotetraspora thailandica</name>
    <dbReference type="NCBI Taxonomy" id="487172"/>
    <lineage>
        <taxon>Bacteria</taxon>
        <taxon>Bacillati</taxon>
        <taxon>Actinomycetota</taxon>
        <taxon>Actinomycetes</taxon>
        <taxon>Streptosporangiales</taxon>
        <taxon>Streptosporangiaceae</taxon>
        <taxon>Planotetraspora</taxon>
    </lineage>
</organism>
<dbReference type="EMBL" id="BOOR01000101">
    <property type="protein sequence ID" value="GII59829.1"/>
    <property type="molecule type" value="Genomic_DNA"/>
</dbReference>
<dbReference type="Proteomes" id="UP000605992">
    <property type="component" value="Unassembled WGS sequence"/>
</dbReference>
<keyword evidence="2" id="KW-1185">Reference proteome</keyword>
<comment type="caution">
    <text evidence="1">The sequence shown here is derived from an EMBL/GenBank/DDBJ whole genome shotgun (WGS) entry which is preliminary data.</text>
</comment>
<evidence type="ECO:0000313" key="1">
    <source>
        <dbReference type="EMBL" id="GII59829.1"/>
    </source>
</evidence>
<gene>
    <name evidence="1" type="ORF">Pth03_82180</name>
</gene>
<sequence>MEVVPVSAGYRVVLHTAEDVGGEHFRDLVEFPPLSQGDEEDFGLEIATTVEALDALAMAEEHTGAVRDRWVNQGLAQDEYLDFVRAGRLYQSRSPSCGYHPPTADVPSGDNADPALRDIAWEKLARHYEL</sequence>